<organism evidence="1 2">
    <name type="scientific">Hypsizygus marmoreus</name>
    <name type="common">White beech mushroom</name>
    <name type="synonym">Agaricus marmoreus</name>
    <dbReference type="NCBI Taxonomy" id="39966"/>
    <lineage>
        <taxon>Eukaryota</taxon>
        <taxon>Fungi</taxon>
        <taxon>Dikarya</taxon>
        <taxon>Basidiomycota</taxon>
        <taxon>Agaricomycotina</taxon>
        <taxon>Agaricomycetes</taxon>
        <taxon>Agaricomycetidae</taxon>
        <taxon>Agaricales</taxon>
        <taxon>Tricholomatineae</taxon>
        <taxon>Lyophyllaceae</taxon>
        <taxon>Hypsizygus</taxon>
    </lineage>
</organism>
<evidence type="ECO:0000313" key="2">
    <source>
        <dbReference type="Proteomes" id="UP000076154"/>
    </source>
</evidence>
<comment type="caution">
    <text evidence="1">The sequence shown here is derived from an EMBL/GenBank/DDBJ whole genome shotgun (WGS) entry which is preliminary data.</text>
</comment>
<keyword evidence="2" id="KW-1185">Reference proteome</keyword>
<proteinExistence type="predicted"/>
<evidence type="ECO:0008006" key="3">
    <source>
        <dbReference type="Google" id="ProtNLM"/>
    </source>
</evidence>
<reference evidence="1" key="1">
    <citation type="submission" date="2018-04" db="EMBL/GenBank/DDBJ databases">
        <title>Whole genome sequencing of Hypsizygus marmoreus.</title>
        <authorList>
            <person name="Choi I.-G."/>
            <person name="Min B."/>
            <person name="Kim J.-G."/>
            <person name="Kim S."/>
            <person name="Oh Y.-L."/>
            <person name="Kong W.-S."/>
            <person name="Park H."/>
            <person name="Jeong J."/>
            <person name="Song E.-S."/>
        </authorList>
    </citation>
    <scope>NUCLEOTIDE SEQUENCE [LARGE SCALE GENOMIC DNA]</scope>
    <source>
        <strain evidence="1">51987-8</strain>
    </source>
</reference>
<dbReference type="AlphaFoldDB" id="A0A369KA81"/>
<dbReference type="EMBL" id="LUEZ02000009">
    <property type="protein sequence ID" value="RDB29757.1"/>
    <property type="molecule type" value="Genomic_DNA"/>
</dbReference>
<evidence type="ECO:0000313" key="1">
    <source>
        <dbReference type="EMBL" id="RDB29757.1"/>
    </source>
</evidence>
<name>A0A369KA81_HYPMA</name>
<sequence length="354" mass="39492">MVKHFVPLPQAPTSWAPGTSLHHAYIRCLEYEHSASCSRPQKNAWQFTHLLAARVLGYLFLHAPTYEGREWLSSQILSCNDDDALLDLGKEYNDHLIRIFQRPPRYSGDDLSDSDVDEFPTGDPASQPEALLADLLAKPPSYDRAKRLALIRDGYRSVFSGEFDFPSILAGLVFPIPEISVTETSAAHVIPVLTNDIMRENGMKAKASITTVRDIIEHFGGVSIMEELSGQAAHRLENVLTLDLVFHSFFRQFYIWLEATTVPNQYRANAMVESVLNKLPNRIITFTSTDPRLPLPSPRYLALHAACAKTAHLSGVRAFNARVMEDLQESRTMKNDGGSAELLATALSRIATID</sequence>
<protein>
    <recommendedName>
        <fullName evidence="3">HNH nuclease domain-containing protein</fullName>
    </recommendedName>
</protein>
<dbReference type="STRING" id="39966.A0A369KA81"/>
<dbReference type="InParanoid" id="A0A369KA81"/>
<accession>A0A369KA81</accession>
<gene>
    <name evidence="1" type="ORF">Hypma_013833</name>
</gene>
<dbReference type="OrthoDB" id="2104739at2759"/>
<dbReference type="Proteomes" id="UP000076154">
    <property type="component" value="Unassembled WGS sequence"/>
</dbReference>